<sequence length="228" mass="26374">MMIKLVMSCSFTYFLLKNLICTRLSILCELKCKNCNKDIKDYARFCESCGAKVMDTKISLAVLFQEFMSTYFGWDISFAKNLRGLITKPHFVISEYLGGVRKRYMPPIVFVSFGVALSSIVMNIYSDEYLNLTSSFGETQLEIIQDSYDEGVIDEKQYQVQLDSIGTSKEIQKITLKYFNIISFLLLPIYALFTLLIFCRKYNYGEHLVINSYLLLLDICKAFELCTR</sequence>
<name>A0A4U5TWQ1_9FLAO</name>
<keyword evidence="4" id="KW-1185">Reference proteome</keyword>
<dbReference type="EMBL" id="SWMU01000001">
    <property type="protein sequence ID" value="TKS57668.1"/>
    <property type="molecule type" value="Genomic_DNA"/>
</dbReference>
<feature type="transmembrane region" description="Helical" evidence="1">
    <location>
        <begin position="178"/>
        <end position="198"/>
    </location>
</feature>
<proteinExistence type="predicted"/>
<gene>
    <name evidence="3" type="ORF">FCN74_04420</name>
</gene>
<dbReference type="Pfam" id="PF13240">
    <property type="entry name" value="Zn_Ribbon_1"/>
    <property type="match status" value="1"/>
</dbReference>
<feature type="domain" description="Zinc-ribbon" evidence="2">
    <location>
        <begin position="31"/>
        <end position="53"/>
    </location>
</feature>
<accession>A0A4U5TWQ1</accession>
<comment type="caution">
    <text evidence="3">The sequence shown here is derived from an EMBL/GenBank/DDBJ whole genome shotgun (WGS) entry which is preliminary data.</text>
</comment>
<protein>
    <submittedName>
        <fullName evidence="3">DUF3667 domain-containing protein</fullName>
    </submittedName>
</protein>
<dbReference type="Proteomes" id="UP000306552">
    <property type="component" value="Unassembled WGS sequence"/>
</dbReference>
<evidence type="ECO:0000313" key="3">
    <source>
        <dbReference type="EMBL" id="TKS57668.1"/>
    </source>
</evidence>
<keyword evidence="1" id="KW-0472">Membrane</keyword>
<dbReference type="OrthoDB" id="1143019at2"/>
<evidence type="ECO:0000256" key="1">
    <source>
        <dbReference type="SAM" id="Phobius"/>
    </source>
</evidence>
<keyword evidence="1" id="KW-0812">Transmembrane</keyword>
<dbReference type="Pfam" id="PF12412">
    <property type="entry name" value="DUF3667"/>
    <property type="match status" value="1"/>
</dbReference>
<dbReference type="AlphaFoldDB" id="A0A4U5TWQ1"/>
<feature type="transmembrane region" description="Helical" evidence="1">
    <location>
        <begin position="104"/>
        <end position="125"/>
    </location>
</feature>
<organism evidence="3 4">
    <name type="scientific">Mesohalobacter halotolerans</name>
    <dbReference type="NCBI Taxonomy" id="1883405"/>
    <lineage>
        <taxon>Bacteria</taxon>
        <taxon>Pseudomonadati</taxon>
        <taxon>Bacteroidota</taxon>
        <taxon>Flavobacteriia</taxon>
        <taxon>Flavobacteriales</taxon>
        <taxon>Flavobacteriaceae</taxon>
        <taxon>Mesohalobacter</taxon>
    </lineage>
</organism>
<dbReference type="InterPro" id="IPR026870">
    <property type="entry name" value="Zinc_ribbon_dom"/>
</dbReference>
<evidence type="ECO:0000259" key="2">
    <source>
        <dbReference type="Pfam" id="PF13240"/>
    </source>
</evidence>
<keyword evidence="1" id="KW-1133">Transmembrane helix</keyword>
<dbReference type="InterPro" id="IPR022134">
    <property type="entry name" value="DUF3667"/>
</dbReference>
<evidence type="ECO:0000313" key="4">
    <source>
        <dbReference type="Proteomes" id="UP000306552"/>
    </source>
</evidence>
<reference evidence="3 4" key="1">
    <citation type="submission" date="2019-04" db="EMBL/GenBank/DDBJ databases">
        <title>Psychroflexus halotolerans sp. nov., isolated from a marine solar saltern.</title>
        <authorList>
            <person name="Feng X."/>
        </authorList>
    </citation>
    <scope>NUCLEOTIDE SEQUENCE [LARGE SCALE GENOMIC DNA]</scope>
    <source>
        <strain evidence="3 4">WDS2C27</strain>
    </source>
</reference>